<gene>
    <name evidence="1" type="ORF">LOK49_LG10G01449</name>
</gene>
<evidence type="ECO:0000313" key="2">
    <source>
        <dbReference type="Proteomes" id="UP001060215"/>
    </source>
</evidence>
<dbReference type="EMBL" id="CM045767">
    <property type="protein sequence ID" value="KAI7996223.1"/>
    <property type="molecule type" value="Genomic_DNA"/>
</dbReference>
<organism evidence="1 2">
    <name type="scientific">Camellia lanceoleosa</name>
    <dbReference type="NCBI Taxonomy" id="1840588"/>
    <lineage>
        <taxon>Eukaryota</taxon>
        <taxon>Viridiplantae</taxon>
        <taxon>Streptophyta</taxon>
        <taxon>Embryophyta</taxon>
        <taxon>Tracheophyta</taxon>
        <taxon>Spermatophyta</taxon>
        <taxon>Magnoliopsida</taxon>
        <taxon>eudicotyledons</taxon>
        <taxon>Gunneridae</taxon>
        <taxon>Pentapetalae</taxon>
        <taxon>asterids</taxon>
        <taxon>Ericales</taxon>
        <taxon>Theaceae</taxon>
        <taxon>Camellia</taxon>
    </lineage>
</organism>
<sequence>MMLLSERGLVVILVIIKSVLWIGGGVCSDVVDWCKFEATEADDDRIQLLLSEVKGKDITELIASGREKLASVPSGGGGAIAVTSYGGGSCFAQQLSPRKRKRWKRKRSQMMIWASVFLTKGFIFLLSSTIQINVCLNFLLCRL</sequence>
<reference evidence="1 2" key="1">
    <citation type="journal article" date="2022" name="Plant J.">
        <title>Chromosome-level genome of Camellia lanceoleosa provides a valuable resource for understanding genome evolution and self-incompatibility.</title>
        <authorList>
            <person name="Gong W."/>
            <person name="Xiao S."/>
            <person name="Wang L."/>
            <person name="Liao Z."/>
            <person name="Chang Y."/>
            <person name="Mo W."/>
            <person name="Hu G."/>
            <person name="Li W."/>
            <person name="Zhao G."/>
            <person name="Zhu H."/>
            <person name="Hu X."/>
            <person name="Ji K."/>
            <person name="Xiang X."/>
            <person name="Song Q."/>
            <person name="Yuan D."/>
            <person name="Jin S."/>
            <person name="Zhang L."/>
        </authorList>
    </citation>
    <scope>NUCLEOTIDE SEQUENCE [LARGE SCALE GENOMIC DNA]</scope>
    <source>
        <strain evidence="1">SQ_2022a</strain>
    </source>
</reference>
<comment type="caution">
    <text evidence="1">The sequence shown here is derived from an EMBL/GenBank/DDBJ whole genome shotgun (WGS) entry which is preliminary data.</text>
</comment>
<evidence type="ECO:0000313" key="1">
    <source>
        <dbReference type="EMBL" id="KAI7996223.1"/>
    </source>
</evidence>
<dbReference type="Proteomes" id="UP001060215">
    <property type="component" value="Chromosome 10"/>
</dbReference>
<accession>A0ACC0G574</accession>
<name>A0ACC0G574_9ERIC</name>
<keyword evidence="2" id="KW-1185">Reference proteome</keyword>
<protein>
    <submittedName>
        <fullName evidence="1">Uncharacterized protein</fullName>
    </submittedName>
</protein>
<proteinExistence type="predicted"/>